<comment type="caution">
    <text evidence="2">The sequence shown here is derived from an EMBL/GenBank/DDBJ whole genome shotgun (WGS) entry which is preliminary data.</text>
</comment>
<gene>
    <name evidence="2" type="ORF">EF810_00620</name>
</gene>
<feature type="transmembrane region" description="Helical" evidence="1">
    <location>
        <begin position="209"/>
        <end position="228"/>
    </location>
</feature>
<dbReference type="Proteomes" id="UP000316217">
    <property type="component" value="Unassembled WGS sequence"/>
</dbReference>
<keyword evidence="1" id="KW-0472">Membrane</keyword>
<accession>A0A520KR79</accession>
<evidence type="ECO:0008006" key="4">
    <source>
        <dbReference type="Google" id="ProtNLM"/>
    </source>
</evidence>
<evidence type="ECO:0000313" key="2">
    <source>
        <dbReference type="EMBL" id="RZN63543.1"/>
    </source>
</evidence>
<evidence type="ECO:0000256" key="1">
    <source>
        <dbReference type="SAM" id="Phobius"/>
    </source>
</evidence>
<keyword evidence="1" id="KW-0812">Transmembrane</keyword>
<feature type="transmembrane region" description="Helical" evidence="1">
    <location>
        <begin position="176"/>
        <end position="197"/>
    </location>
</feature>
<organism evidence="2 3">
    <name type="scientific">Candidatus Methanodesulfokora washburnensis</name>
    <dbReference type="NCBI Taxonomy" id="2478471"/>
    <lineage>
        <taxon>Archaea</taxon>
        <taxon>Thermoproteota</taxon>
        <taxon>Candidatus Korarchaeia</taxon>
        <taxon>Candidatus Korarchaeia incertae sedis</taxon>
        <taxon>Candidatus Methanodesulfokora</taxon>
    </lineage>
</organism>
<dbReference type="AlphaFoldDB" id="A0A520KR79"/>
<evidence type="ECO:0000313" key="3">
    <source>
        <dbReference type="Proteomes" id="UP000316217"/>
    </source>
</evidence>
<feature type="transmembrane region" description="Helical" evidence="1">
    <location>
        <begin position="132"/>
        <end position="156"/>
    </location>
</feature>
<reference evidence="2 3" key="1">
    <citation type="journal article" date="2019" name="Nat. Microbiol.">
        <title>Wide diversity of methane and short-chain alkane metabolisms in uncultured archaea.</title>
        <authorList>
            <person name="Borrel G."/>
            <person name="Adam P.S."/>
            <person name="McKay L.J."/>
            <person name="Chen L.X."/>
            <person name="Sierra-Garcia I.N."/>
            <person name="Sieber C.M."/>
            <person name="Letourneur Q."/>
            <person name="Ghozlane A."/>
            <person name="Andersen G.L."/>
            <person name="Li W.J."/>
            <person name="Hallam S.J."/>
            <person name="Muyzer G."/>
            <person name="de Oliveira V.M."/>
            <person name="Inskeep W.P."/>
            <person name="Banfield J.F."/>
            <person name="Gribaldo S."/>
        </authorList>
    </citation>
    <scope>NUCLEOTIDE SEQUENCE [LARGE SCALE GENOMIC DNA]</scope>
    <source>
        <strain evidence="2">NM4</strain>
    </source>
</reference>
<feature type="transmembrane region" description="Helical" evidence="1">
    <location>
        <begin position="92"/>
        <end position="111"/>
    </location>
</feature>
<feature type="transmembrane region" description="Helical" evidence="1">
    <location>
        <begin position="21"/>
        <end position="41"/>
    </location>
</feature>
<dbReference type="EMBL" id="RXII01000011">
    <property type="protein sequence ID" value="RZN63543.1"/>
    <property type="molecule type" value="Genomic_DNA"/>
</dbReference>
<protein>
    <recommendedName>
        <fullName evidence="4">ABC transporter permease</fullName>
    </recommendedName>
</protein>
<sequence>MSYLNTLIKKELWLFISNRKNLAAVFVILLSAIPIIVTPILTSPHRYTPETYALALKYIKESSYEFGLTQDDVDKLGENAITFVVIFQNPPALGIFVAIAVLLTITESFMAEKSSGTMEIMLASPVEIEEIVISKALVGVLMGIITWIMLFFGITLSLEYLSIKYIGKIWIPCMNYIWSIVVFPISLLLFSLALSLLAGIRGSEFLSRLFIFIVVAVPIGITVTTTIFQLPAQLFFLLLELLGGLSFLLSILIIAMSYKMIDRLSFIRNY</sequence>
<proteinExistence type="predicted"/>
<keyword evidence="1" id="KW-1133">Transmembrane helix</keyword>
<feature type="transmembrane region" description="Helical" evidence="1">
    <location>
        <begin position="234"/>
        <end position="258"/>
    </location>
</feature>
<name>A0A520KR79_9CREN</name>